<protein>
    <submittedName>
        <fullName evidence="2">Uncharacterized protein</fullName>
    </submittedName>
</protein>
<dbReference type="Proteomes" id="UP001620645">
    <property type="component" value="Unassembled WGS sequence"/>
</dbReference>
<feature type="region of interest" description="Disordered" evidence="1">
    <location>
        <begin position="1"/>
        <end position="22"/>
    </location>
</feature>
<keyword evidence="3" id="KW-1185">Reference proteome</keyword>
<dbReference type="AlphaFoldDB" id="A0ABD2JL14"/>
<proteinExistence type="predicted"/>
<evidence type="ECO:0000313" key="3">
    <source>
        <dbReference type="Proteomes" id="UP001620645"/>
    </source>
</evidence>
<gene>
    <name evidence="2" type="ORF">niasHS_007113</name>
</gene>
<evidence type="ECO:0000256" key="1">
    <source>
        <dbReference type="SAM" id="MobiDB-lite"/>
    </source>
</evidence>
<organism evidence="2 3">
    <name type="scientific">Heterodera schachtii</name>
    <name type="common">Sugarbeet cyst nematode worm</name>
    <name type="synonym">Tylenchus schachtii</name>
    <dbReference type="NCBI Taxonomy" id="97005"/>
    <lineage>
        <taxon>Eukaryota</taxon>
        <taxon>Metazoa</taxon>
        <taxon>Ecdysozoa</taxon>
        <taxon>Nematoda</taxon>
        <taxon>Chromadorea</taxon>
        <taxon>Rhabditida</taxon>
        <taxon>Tylenchina</taxon>
        <taxon>Tylenchomorpha</taxon>
        <taxon>Tylenchoidea</taxon>
        <taxon>Heteroderidae</taxon>
        <taxon>Heteroderinae</taxon>
        <taxon>Heterodera</taxon>
    </lineage>
</organism>
<dbReference type="EMBL" id="JBICCN010000132">
    <property type="protein sequence ID" value="KAL3091320.1"/>
    <property type="molecule type" value="Genomic_DNA"/>
</dbReference>
<comment type="caution">
    <text evidence="2">The sequence shown here is derived from an EMBL/GenBank/DDBJ whole genome shotgun (WGS) entry which is preliminary data.</text>
</comment>
<sequence length="112" mass="12258">MGDGRQKWGNCPHLRGQWAEGRNVGNGWSTPAPLFRHPHIAPPLLYLLPKLWCGPWGKIFAGNGSQLDPSAGAAQLLTKSTQQWGEDISRHKCRKRALFRHPPIATSGGGEA</sequence>
<accession>A0ABD2JL14</accession>
<reference evidence="2 3" key="1">
    <citation type="submission" date="2024-10" db="EMBL/GenBank/DDBJ databases">
        <authorList>
            <person name="Kim D."/>
        </authorList>
    </citation>
    <scope>NUCLEOTIDE SEQUENCE [LARGE SCALE GENOMIC DNA]</scope>
    <source>
        <strain evidence="2">Taebaek</strain>
    </source>
</reference>
<evidence type="ECO:0000313" key="2">
    <source>
        <dbReference type="EMBL" id="KAL3091320.1"/>
    </source>
</evidence>
<name>A0ABD2JL14_HETSC</name>